<name>A0AAW1IZP4_POPJA</name>
<sequence length="135" mass="15842">MNITLTLRQTCQLDSEVRKRRYLYDGTHSEFYNRDLRAKAWDDIAAIIFQNQWNTLSNADKAKRAKYLQNKVTVEDLAEMNRSVDVQDVETRHTPIIEQPVTDQGRSNRSDEEIVIIDLNAPTAEDRQVHIIFHR</sequence>
<organism evidence="2 3">
    <name type="scientific">Popillia japonica</name>
    <name type="common">Japanese beetle</name>
    <dbReference type="NCBI Taxonomy" id="7064"/>
    <lineage>
        <taxon>Eukaryota</taxon>
        <taxon>Metazoa</taxon>
        <taxon>Ecdysozoa</taxon>
        <taxon>Arthropoda</taxon>
        <taxon>Hexapoda</taxon>
        <taxon>Insecta</taxon>
        <taxon>Pterygota</taxon>
        <taxon>Neoptera</taxon>
        <taxon>Endopterygota</taxon>
        <taxon>Coleoptera</taxon>
        <taxon>Polyphaga</taxon>
        <taxon>Scarabaeiformia</taxon>
        <taxon>Scarabaeidae</taxon>
        <taxon>Rutelinae</taxon>
        <taxon>Popillia</taxon>
    </lineage>
</organism>
<keyword evidence="3" id="KW-1185">Reference proteome</keyword>
<comment type="caution">
    <text evidence="2">The sequence shown here is derived from an EMBL/GenBank/DDBJ whole genome shotgun (WGS) entry which is preliminary data.</text>
</comment>
<evidence type="ECO:0000259" key="1">
    <source>
        <dbReference type="Pfam" id="PF10545"/>
    </source>
</evidence>
<reference evidence="2 3" key="1">
    <citation type="journal article" date="2024" name="BMC Genomics">
        <title>De novo assembly and annotation of Popillia japonica's genome with initial clues to its potential as an invasive pest.</title>
        <authorList>
            <person name="Cucini C."/>
            <person name="Boschi S."/>
            <person name="Funari R."/>
            <person name="Cardaioli E."/>
            <person name="Iannotti N."/>
            <person name="Marturano G."/>
            <person name="Paoli F."/>
            <person name="Bruttini M."/>
            <person name="Carapelli A."/>
            <person name="Frati F."/>
            <person name="Nardi F."/>
        </authorList>
    </citation>
    <scope>NUCLEOTIDE SEQUENCE [LARGE SCALE GENOMIC DNA]</scope>
    <source>
        <strain evidence="2">DMR45628</strain>
    </source>
</reference>
<dbReference type="Proteomes" id="UP001458880">
    <property type="component" value="Unassembled WGS sequence"/>
</dbReference>
<dbReference type="InterPro" id="IPR006578">
    <property type="entry name" value="MADF-dom"/>
</dbReference>
<protein>
    <submittedName>
        <fullName evidence="2">Alcohol dehydrogenase transcription factor Myb/SANT-like</fullName>
    </submittedName>
</protein>
<dbReference type="AlphaFoldDB" id="A0AAW1IZP4"/>
<gene>
    <name evidence="2" type="ORF">QE152_g32347</name>
</gene>
<evidence type="ECO:0000313" key="2">
    <source>
        <dbReference type="EMBL" id="KAK9695795.1"/>
    </source>
</evidence>
<dbReference type="Pfam" id="PF10545">
    <property type="entry name" value="MADF_DNA_bdg"/>
    <property type="match status" value="1"/>
</dbReference>
<accession>A0AAW1IZP4</accession>
<evidence type="ECO:0000313" key="3">
    <source>
        <dbReference type="Proteomes" id="UP001458880"/>
    </source>
</evidence>
<feature type="domain" description="MADF" evidence="1">
    <location>
        <begin position="16"/>
        <end position="50"/>
    </location>
</feature>
<proteinExistence type="predicted"/>
<dbReference type="EMBL" id="JASPKY010000470">
    <property type="protein sequence ID" value="KAK9695795.1"/>
    <property type="molecule type" value="Genomic_DNA"/>
</dbReference>